<accession>A0AAV1IKD4</accession>
<comment type="caution">
    <text evidence="2">The sequence shown here is derived from an EMBL/GenBank/DDBJ whole genome shotgun (WGS) entry which is preliminary data.</text>
</comment>
<dbReference type="InterPro" id="IPR002938">
    <property type="entry name" value="FAD-bd"/>
</dbReference>
<dbReference type="PANTHER" id="PTHR47469">
    <property type="entry name" value="MONOOXYGENASE-LIKE"/>
    <property type="match status" value="1"/>
</dbReference>
<evidence type="ECO:0000313" key="2">
    <source>
        <dbReference type="EMBL" id="CAK0787599.1"/>
    </source>
</evidence>
<dbReference type="SUPFAM" id="SSF54373">
    <property type="entry name" value="FAD-linked reductases, C-terminal domain"/>
    <property type="match status" value="1"/>
</dbReference>
<dbReference type="PRINTS" id="PR00420">
    <property type="entry name" value="RNGMNOXGNASE"/>
</dbReference>
<dbReference type="EMBL" id="CAUYUE010000017">
    <property type="protein sequence ID" value="CAK0787599.1"/>
    <property type="molecule type" value="Genomic_DNA"/>
</dbReference>
<feature type="domain" description="FAD-binding" evidence="1">
    <location>
        <begin position="7"/>
        <end position="365"/>
    </location>
</feature>
<gene>
    <name evidence="2" type="ORF">CVIRNUC_010821</name>
</gene>
<dbReference type="PANTHER" id="PTHR47469:SF2">
    <property type="entry name" value="OS06G0597600 PROTEIN"/>
    <property type="match status" value="1"/>
</dbReference>
<dbReference type="SUPFAM" id="SSF51905">
    <property type="entry name" value="FAD/NAD(P)-binding domain"/>
    <property type="match status" value="1"/>
</dbReference>
<dbReference type="Pfam" id="PF01494">
    <property type="entry name" value="FAD_binding_3"/>
    <property type="match status" value="1"/>
</dbReference>
<evidence type="ECO:0000259" key="1">
    <source>
        <dbReference type="Pfam" id="PF01494"/>
    </source>
</evidence>
<evidence type="ECO:0000313" key="3">
    <source>
        <dbReference type="Proteomes" id="UP001314263"/>
    </source>
</evidence>
<dbReference type="InterPro" id="IPR036188">
    <property type="entry name" value="FAD/NAD-bd_sf"/>
</dbReference>
<reference evidence="2 3" key="1">
    <citation type="submission" date="2023-10" db="EMBL/GenBank/DDBJ databases">
        <authorList>
            <person name="Maclean D."/>
            <person name="Macfadyen A."/>
        </authorList>
    </citation>
    <scope>NUCLEOTIDE SEQUENCE [LARGE SCALE GENOMIC DNA]</scope>
</reference>
<dbReference type="GO" id="GO:0071949">
    <property type="term" value="F:FAD binding"/>
    <property type="evidence" value="ECO:0007669"/>
    <property type="project" value="InterPro"/>
</dbReference>
<keyword evidence="3" id="KW-1185">Reference proteome</keyword>
<sequence>MTEHTTSDVIIVGGSCGGLACAHALLGSGKCRVTVLERAPSITAAGAGLGLGQEALSILRGFGLAEEVESISLPLPTEVNTAVCPSGKTRVLQRDDSYNHRSLHWSDLHQMLLSGLPLGTVRFSHIVTSRKQLPGSQKVTVTAERHSSEEGAKPEQLQMDCDLLVAADGSMSATRALLRPNESRRYSGYCAWRGVVTDSEAPEAAAAVRRAYQALGTAIYFEIAEGTHGVLYELPRQRLNWLWYVNQEEPELKGHSVTVKAGMEQIQAMRGRAAQTFRPEMAQLLQATPTPFINAIYDREPLQRLVQGRIVLVGEAAHPTTPHALRSTNMAIMDAGCLGDCMKHCSSAQEALKQYEAKRLPQTSKEVLFSRHLGRVKQALDSSVDWFNAGSEQCNGLAQANMSSFTP</sequence>
<dbReference type="AlphaFoldDB" id="A0AAV1IKD4"/>
<protein>
    <recommendedName>
        <fullName evidence="1">FAD-binding domain-containing protein</fullName>
    </recommendedName>
</protein>
<dbReference type="Gene3D" id="3.50.50.60">
    <property type="entry name" value="FAD/NAD(P)-binding domain"/>
    <property type="match status" value="1"/>
</dbReference>
<organism evidence="2 3">
    <name type="scientific">Coccomyxa viridis</name>
    <dbReference type="NCBI Taxonomy" id="1274662"/>
    <lineage>
        <taxon>Eukaryota</taxon>
        <taxon>Viridiplantae</taxon>
        <taxon>Chlorophyta</taxon>
        <taxon>core chlorophytes</taxon>
        <taxon>Trebouxiophyceae</taxon>
        <taxon>Trebouxiophyceae incertae sedis</taxon>
        <taxon>Coccomyxaceae</taxon>
        <taxon>Coccomyxa</taxon>
    </lineage>
</organism>
<dbReference type="Proteomes" id="UP001314263">
    <property type="component" value="Unassembled WGS sequence"/>
</dbReference>
<name>A0AAV1IKD4_9CHLO</name>
<proteinExistence type="predicted"/>
<dbReference type="InterPro" id="IPR053212">
    <property type="entry name" value="DHP_3-monooxygenase"/>
</dbReference>